<dbReference type="Gene3D" id="3.40.50.620">
    <property type="entry name" value="HUPs"/>
    <property type="match status" value="1"/>
</dbReference>
<dbReference type="Proteomes" id="UP001590950">
    <property type="component" value="Unassembled WGS sequence"/>
</dbReference>
<comment type="catalytic activity">
    <reaction evidence="6">
        <text>cytidine(34) in tRNA(Ile2) + L-lysine + ATP = lysidine(34) in tRNA(Ile2) + AMP + diphosphate + H(+)</text>
        <dbReference type="Rhea" id="RHEA:43744"/>
        <dbReference type="Rhea" id="RHEA-COMP:10625"/>
        <dbReference type="Rhea" id="RHEA-COMP:10670"/>
        <dbReference type="ChEBI" id="CHEBI:15378"/>
        <dbReference type="ChEBI" id="CHEBI:30616"/>
        <dbReference type="ChEBI" id="CHEBI:32551"/>
        <dbReference type="ChEBI" id="CHEBI:33019"/>
        <dbReference type="ChEBI" id="CHEBI:82748"/>
        <dbReference type="ChEBI" id="CHEBI:83665"/>
        <dbReference type="ChEBI" id="CHEBI:456215"/>
        <dbReference type="EC" id="6.3.4.19"/>
    </reaction>
</comment>
<comment type="caution">
    <text evidence="8">The sequence shown here is derived from an EMBL/GenBank/DDBJ whole genome shotgun (WGS) entry which is preliminary data.</text>
</comment>
<dbReference type="InterPro" id="IPR012795">
    <property type="entry name" value="tRNA_Ile_lys_synt_N"/>
</dbReference>
<dbReference type="InterPro" id="IPR011063">
    <property type="entry name" value="TilS/TtcA_N"/>
</dbReference>
<evidence type="ECO:0000313" key="9">
    <source>
        <dbReference type="Proteomes" id="UP001590950"/>
    </source>
</evidence>
<keyword evidence="5" id="KW-0067">ATP-binding</keyword>
<dbReference type="CDD" id="cd01992">
    <property type="entry name" value="TilS_N"/>
    <property type="match status" value="1"/>
</dbReference>
<keyword evidence="2" id="KW-0436">Ligase</keyword>
<dbReference type="EMBL" id="JBEFKJ010000009">
    <property type="protein sequence ID" value="KAL2044352.1"/>
    <property type="molecule type" value="Genomic_DNA"/>
</dbReference>
<reference evidence="8 9" key="1">
    <citation type="submission" date="2024-09" db="EMBL/GenBank/DDBJ databases">
        <title>Rethinking Asexuality: The Enigmatic Case of Functional Sexual Genes in Lepraria (Stereocaulaceae).</title>
        <authorList>
            <person name="Doellman M."/>
            <person name="Sun Y."/>
            <person name="Barcenas-Pena A."/>
            <person name="Lumbsch H.T."/>
            <person name="Grewe F."/>
        </authorList>
    </citation>
    <scope>NUCLEOTIDE SEQUENCE [LARGE SCALE GENOMIC DNA]</scope>
    <source>
        <strain evidence="8 9">Mercado 3170</strain>
    </source>
</reference>
<keyword evidence="4" id="KW-0547">Nucleotide-binding</keyword>
<name>A0ABR4AEV4_9LECA</name>
<dbReference type="InterPro" id="IPR014729">
    <property type="entry name" value="Rossmann-like_a/b/a_fold"/>
</dbReference>
<evidence type="ECO:0000256" key="5">
    <source>
        <dbReference type="ARBA" id="ARBA00022840"/>
    </source>
</evidence>
<evidence type="ECO:0000256" key="3">
    <source>
        <dbReference type="ARBA" id="ARBA00022694"/>
    </source>
</evidence>
<evidence type="ECO:0000313" key="8">
    <source>
        <dbReference type="EMBL" id="KAL2044352.1"/>
    </source>
</evidence>
<gene>
    <name evidence="8" type="ORF">N7G274_003057</name>
</gene>
<dbReference type="InterPro" id="IPR012094">
    <property type="entry name" value="tRNA_Ile_lys_synt"/>
</dbReference>
<proteinExistence type="inferred from homology"/>
<feature type="domain" description="tRNA(Ile)-lysidine/2-thiocytidine synthase N-terminal" evidence="7">
    <location>
        <begin position="42"/>
        <end position="285"/>
    </location>
</feature>
<dbReference type="HAMAP" id="MF_01161">
    <property type="entry name" value="tRNA_Ile_lys_synt"/>
    <property type="match status" value="1"/>
</dbReference>
<dbReference type="EC" id="6.3.4.19" evidence="1"/>
<dbReference type="Pfam" id="PF01171">
    <property type="entry name" value="ATP_bind_3"/>
    <property type="match status" value="1"/>
</dbReference>
<sequence>MFEKSISTLRAPSKISYAEFYHAFLRKIQHTLQARPPKGAHMGIAVSGGVDSMALAYLCSGLMRYKPARQQWDFQFKAFIIDHNAREGSASEAQCVRDRLFLMGLWPSIIRLTWPLGVKPLDLPDFETQARILRYRALGTACRDQGIDTLLLGHHQDDQAETVLMRLASGQWDKGLGGMLTYGGIPECWGIHGVYRSGYFELVASELGRLQSRQLDQPSTPRIKWLRRTLESDRIFEAGGVKVLRPLLNFNKDRLVETCRAHSVQWVEDETNKDAWRTPRNAIRELFQTSKLPTALRKGSMLQLAQRKVERAAQHASTSGKLFAKCDILLFEVRSGGLVIRFPKQIRNTIGSQSGALTYQTQDRRTAVLLLQRIVDMISPLEDISLTSLKFAVRAIFPETRNREESANRGRQYDGFTASGVQFQRLAWPLNQQRHRPDPGASELPQPDLDDLDPDCVWKLTRQPYSNNLPTLTILPSLSDSNIPVSDTRPPQTYAGSKASPWSPWQLWDGRYWIRVLNYSSHALIVRPLQASDLQSIGLSFALDQRKTTRYRWKYFRNLLADAAPGPVRWTLPTISEWSNDRQNLGKVLVLPTLGRSGIIDIIDEKGNKKVEWEVRYKQIGWGNAYDNDYNVVHQNRDIINSWKDQSWRLR</sequence>
<accession>A0ABR4AEV4</accession>
<protein>
    <recommendedName>
        <fullName evidence="1">tRNA(Ile)-lysidine synthetase</fullName>
        <ecNumber evidence="1">6.3.4.19</ecNumber>
    </recommendedName>
</protein>
<dbReference type="SUPFAM" id="SSF52402">
    <property type="entry name" value="Adenine nucleotide alpha hydrolases-like"/>
    <property type="match status" value="1"/>
</dbReference>
<keyword evidence="3" id="KW-0819">tRNA processing</keyword>
<evidence type="ECO:0000256" key="2">
    <source>
        <dbReference type="ARBA" id="ARBA00022598"/>
    </source>
</evidence>
<evidence type="ECO:0000256" key="6">
    <source>
        <dbReference type="ARBA" id="ARBA00048539"/>
    </source>
</evidence>
<keyword evidence="9" id="KW-1185">Reference proteome</keyword>
<dbReference type="PANTHER" id="PTHR43033">
    <property type="entry name" value="TRNA(ILE)-LYSIDINE SYNTHASE-RELATED"/>
    <property type="match status" value="1"/>
</dbReference>
<organism evidence="8 9">
    <name type="scientific">Stereocaulon virgatum</name>
    <dbReference type="NCBI Taxonomy" id="373712"/>
    <lineage>
        <taxon>Eukaryota</taxon>
        <taxon>Fungi</taxon>
        <taxon>Dikarya</taxon>
        <taxon>Ascomycota</taxon>
        <taxon>Pezizomycotina</taxon>
        <taxon>Lecanoromycetes</taxon>
        <taxon>OSLEUM clade</taxon>
        <taxon>Lecanoromycetidae</taxon>
        <taxon>Lecanorales</taxon>
        <taxon>Lecanorineae</taxon>
        <taxon>Stereocaulaceae</taxon>
        <taxon>Stereocaulon</taxon>
    </lineage>
</organism>
<evidence type="ECO:0000259" key="7">
    <source>
        <dbReference type="Pfam" id="PF01171"/>
    </source>
</evidence>
<evidence type="ECO:0000256" key="4">
    <source>
        <dbReference type="ARBA" id="ARBA00022741"/>
    </source>
</evidence>
<evidence type="ECO:0000256" key="1">
    <source>
        <dbReference type="ARBA" id="ARBA00013267"/>
    </source>
</evidence>
<dbReference type="PANTHER" id="PTHR43033:SF1">
    <property type="entry name" value="TRNA(ILE)-LYSIDINE SYNTHASE-RELATED"/>
    <property type="match status" value="1"/>
</dbReference>